<evidence type="ECO:0000313" key="1">
    <source>
        <dbReference type="EMBL" id="KAL0110583.1"/>
    </source>
</evidence>
<dbReference type="AlphaFoldDB" id="A0AAW2F4Z9"/>
<proteinExistence type="predicted"/>
<organism evidence="1 2">
    <name type="scientific">Cardiocondyla obscurior</name>
    <dbReference type="NCBI Taxonomy" id="286306"/>
    <lineage>
        <taxon>Eukaryota</taxon>
        <taxon>Metazoa</taxon>
        <taxon>Ecdysozoa</taxon>
        <taxon>Arthropoda</taxon>
        <taxon>Hexapoda</taxon>
        <taxon>Insecta</taxon>
        <taxon>Pterygota</taxon>
        <taxon>Neoptera</taxon>
        <taxon>Endopterygota</taxon>
        <taxon>Hymenoptera</taxon>
        <taxon>Apocrita</taxon>
        <taxon>Aculeata</taxon>
        <taxon>Formicoidea</taxon>
        <taxon>Formicidae</taxon>
        <taxon>Myrmicinae</taxon>
        <taxon>Cardiocondyla</taxon>
    </lineage>
</organism>
<accession>A0AAW2F4Z9</accession>
<dbReference type="Proteomes" id="UP001430953">
    <property type="component" value="Unassembled WGS sequence"/>
</dbReference>
<comment type="caution">
    <text evidence="1">The sequence shown here is derived from an EMBL/GenBank/DDBJ whole genome shotgun (WGS) entry which is preliminary data.</text>
</comment>
<keyword evidence="2" id="KW-1185">Reference proteome</keyword>
<name>A0AAW2F4Z9_9HYME</name>
<evidence type="ECO:0000313" key="2">
    <source>
        <dbReference type="Proteomes" id="UP001430953"/>
    </source>
</evidence>
<protein>
    <submittedName>
        <fullName evidence="1">Uncharacterized protein</fullName>
    </submittedName>
</protein>
<sequence>MRLACCFISNKPRTANTVMFIKTLQMDTIAVRECFISSKICKSSSSVRLPSCRSFKRSDRGTGGFL</sequence>
<reference evidence="1 2" key="1">
    <citation type="submission" date="2023-03" db="EMBL/GenBank/DDBJ databases">
        <title>High recombination rates correlate with genetic variation in Cardiocondyla obscurior ants.</title>
        <authorList>
            <person name="Errbii M."/>
        </authorList>
    </citation>
    <scope>NUCLEOTIDE SEQUENCE [LARGE SCALE GENOMIC DNA]</scope>
    <source>
        <strain evidence="1">Alpha-2009</strain>
        <tissue evidence="1">Whole body</tissue>
    </source>
</reference>
<gene>
    <name evidence="1" type="ORF">PUN28_013876</name>
</gene>
<dbReference type="EMBL" id="JADYXP020000014">
    <property type="protein sequence ID" value="KAL0110583.1"/>
    <property type="molecule type" value="Genomic_DNA"/>
</dbReference>